<gene>
    <name evidence="1" type="ORF">SAMN04489844_3552</name>
</gene>
<reference evidence="2" key="1">
    <citation type="submission" date="2016-10" db="EMBL/GenBank/DDBJ databases">
        <authorList>
            <person name="Varghese N."/>
            <person name="Submissions S."/>
        </authorList>
    </citation>
    <scope>NUCLEOTIDE SEQUENCE [LARGE SCALE GENOMIC DNA]</scope>
    <source>
        <strain evidence="2">DSM 22017</strain>
    </source>
</reference>
<protein>
    <submittedName>
        <fullName evidence="1">Uncharacterized protein</fullName>
    </submittedName>
</protein>
<dbReference type="EMBL" id="FNRT01000002">
    <property type="protein sequence ID" value="SED04630.1"/>
    <property type="molecule type" value="Genomic_DNA"/>
</dbReference>
<evidence type="ECO:0000313" key="2">
    <source>
        <dbReference type="Proteomes" id="UP000198742"/>
    </source>
</evidence>
<dbReference type="AlphaFoldDB" id="A0A1H4XHK3"/>
<dbReference type="RefSeq" id="WP_090970684.1">
    <property type="nucleotide sequence ID" value="NZ_FNRT01000002.1"/>
</dbReference>
<dbReference type="OrthoDB" id="3782556at2"/>
<proteinExistence type="predicted"/>
<dbReference type="Proteomes" id="UP000198742">
    <property type="component" value="Unassembled WGS sequence"/>
</dbReference>
<evidence type="ECO:0000313" key="1">
    <source>
        <dbReference type="EMBL" id="SED04630.1"/>
    </source>
</evidence>
<name>A0A1H4XHK3_9ACTN</name>
<sequence>MEYDWARGDVIQADGVEVARASRSWFRERAEVEIGPEVWEFRSNGWGGSELTASLAGTVHYGARRSGFLTSRWTISVGDELDLRTAGLFSSRLTLSRAGTPIGEVTRSGIFTGRPRLTVSEPLDTRAGCFVLWVSYVELNRQSSDGGAAAAAT</sequence>
<accession>A0A1H4XHK3</accession>
<organism evidence="1 2">
    <name type="scientific">Nocardioides exalbidus</name>
    <dbReference type="NCBI Taxonomy" id="402596"/>
    <lineage>
        <taxon>Bacteria</taxon>
        <taxon>Bacillati</taxon>
        <taxon>Actinomycetota</taxon>
        <taxon>Actinomycetes</taxon>
        <taxon>Propionibacteriales</taxon>
        <taxon>Nocardioidaceae</taxon>
        <taxon>Nocardioides</taxon>
    </lineage>
</organism>
<dbReference type="STRING" id="402596.SAMN04489844_3552"/>
<keyword evidence="2" id="KW-1185">Reference proteome</keyword>